<feature type="non-terminal residue" evidence="4">
    <location>
        <position position="179"/>
    </location>
</feature>
<keyword evidence="3" id="KW-1133">Transmembrane helix</keyword>
<comment type="similarity">
    <text evidence="1">Belongs to the UbiA prenyltransferase family.</text>
</comment>
<feature type="transmembrane region" description="Helical" evidence="3">
    <location>
        <begin position="39"/>
        <end position="61"/>
    </location>
</feature>
<protein>
    <submittedName>
        <fullName evidence="4">Homogentisate solanesyltransferase</fullName>
    </submittedName>
</protein>
<accession>A0AAW0IRM7</accession>
<evidence type="ECO:0000313" key="4">
    <source>
        <dbReference type="EMBL" id="KAK7817189.1"/>
    </source>
</evidence>
<comment type="caution">
    <text evidence="4">The sequence shown here is derived from an EMBL/GenBank/DDBJ whole genome shotgun (WGS) entry which is preliminary data.</text>
</comment>
<dbReference type="GO" id="GO:0016740">
    <property type="term" value="F:transferase activity"/>
    <property type="evidence" value="ECO:0007669"/>
    <property type="project" value="UniProtKB-KW"/>
</dbReference>
<feature type="transmembrane region" description="Helical" evidence="3">
    <location>
        <begin position="81"/>
        <end position="103"/>
    </location>
</feature>
<keyword evidence="5" id="KW-1185">Reference proteome</keyword>
<gene>
    <name evidence="4" type="primary">HST_7</name>
    <name evidence="4" type="ORF">CFP56_043031</name>
</gene>
<proteinExistence type="inferred from homology"/>
<evidence type="ECO:0000313" key="5">
    <source>
        <dbReference type="Proteomes" id="UP000237347"/>
    </source>
</evidence>
<dbReference type="PANTHER" id="PTHR43009">
    <property type="entry name" value="HOMOGENTISATE SOLANESYLTRANSFERASE, CHLOROPLASTIC"/>
    <property type="match status" value="1"/>
</dbReference>
<sequence>MFAPVIAVTCTKDLPDVPIKGDIKYQISTFLTKLGVRNIAFLGTGLLLVNYVASVLAAIYMPQAFNRSLMIPAHVKSALILISRTMIFAFLLGTWEEILAWVLEQANYTKQKIVIKVQMTSDKCRTKAMKIAAKTREKKKKLDDEKPESLNCTITPSYPPFPRFCEVVVYDPTKFLLHH</sequence>
<evidence type="ECO:0000256" key="1">
    <source>
        <dbReference type="ARBA" id="ARBA00005985"/>
    </source>
</evidence>
<dbReference type="PANTHER" id="PTHR43009:SF10">
    <property type="entry name" value="HOMOGENTISATE SOLANESYLTRANSFERASE, CHLOROPLASTIC"/>
    <property type="match status" value="1"/>
</dbReference>
<dbReference type="EMBL" id="PKMF04000892">
    <property type="protein sequence ID" value="KAK7817189.1"/>
    <property type="molecule type" value="Genomic_DNA"/>
</dbReference>
<organism evidence="4 5">
    <name type="scientific">Quercus suber</name>
    <name type="common">Cork oak</name>
    <dbReference type="NCBI Taxonomy" id="58331"/>
    <lineage>
        <taxon>Eukaryota</taxon>
        <taxon>Viridiplantae</taxon>
        <taxon>Streptophyta</taxon>
        <taxon>Embryophyta</taxon>
        <taxon>Tracheophyta</taxon>
        <taxon>Spermatophyta</taxon>
        <taxon>Magnoliopsida</taxon>
        <taxon>eudicotyledons</taxon>
        <taxon>Gunneridae</taxon>
        <taxon>Pentapetalae</taxon>
        <taxon>rosids</taxon>
        <taxon>fabids</taxon>
        <taxon>Fagales</taxon>
        <taxon>Fagaceae</taxon>
        <taxon>Quercus</taxon>
    </lineage>
</organism>
<keyword evidence="3" id="KW-0812">Transmembrane</keyword>
<evidence type="ECO:0000256" key="2">
    <source>
        <dbReference type="ARBA" id="ARBA00022679"/>
    </source>
</evidence>
<dbReference type="AlphaFoldDB" id="A0AAW0IRM7"/>
<evidence type="ECO:0000256" key="3">
    <source>
        <dbReference type="SAM" id="Phobius"/>
    </source>
</evidence>
<dbReference type="Proteomes" id="UP000237347">
    <property type="component" value="Unassembled WGS sequence"/>
</dbReference>
<name>A0AAW0IRM7_QUESU</name>
<keyword evidence="2" id="KW-0808">Transferase</keyword>
<reference evidence="4 5" key="1">
    <citation type="journal article" date="2018" name="Sci. Data">
        <title>The draft genome sequence of cork oak.</title>
        <authorList>
            <person name="Ramos A.M."/>
            <person name="Usie A."/>
            <person name="Barbosa P."/>
            <person name="Barros P.M."/>
            <person name="Capote T."/>
            <person name="Chaves I."/>
            <person name="Simoes F."/>
            <person name="Abreu I."/>
            <person name="Carrasquinho I."/>
            <person name="Faro C."/>
            <person name="Guimaraes J.B."/>
            <person name="Mendonca D."/>
            <person name="Nobrega F."/>
            <person name="Rodrigues L."/>
            <person name="Saibo N.J.M."/>
            <person name="Varela M.C."/>
            <person name="Egas C."/>
            <person name="Matos J."/>
            <person name="Miguel C.M."/>
            <person name="Oliveira M.M."/>
            <person name="Ricardo C.P."/>
            <person name="Goncalves S."/>
        </authorList>
    </citation>
    <scope>NUCLEOTIDE SEQUENCE [LARGE SCALE GENOMIC DNA]</scope>
    <source>
        <strain evidence="5">cv. HL8</strain>
    </source>
</reference>
<dbReference type="Gene3D" id="3.30.70.100">
    <property type="match status" value="1"/>
</dbReference>
<keyword evidence="3" id="KW-0472">Membrane</keyword>